<dbReference type="Pfam" id="PF00616">
    <property type="entry name" value="RasGAP"/>
    <property type="match status" value="1"/>
</dbReference>
<dbReference type="GO" id="GO:0008270">
    <property type="term" value="F:zinc ion binding"/>
    <property type="evidence" value="ECO:0007669"/>
    <property type="project" value="UniProtKB-KW"/>
</dbReference>
<feature type="region of interest" description="Disordered" evidence="7">
    <location>
        <begin position="669"/>
        <end position="714"/>
    </location>
</feature>
<evidence type="ECO:0000259" key="10">
    <source>
        <dbReference type="PROSITE" id="PS50018"/>
    </source>
</evidence>
<feature type="compositionally biased region" description="Basic and acidic residues" evidence="7">
    <location>
        <begin position="622"/>
        <end position="635"/>
    </location>
</feature>
<dbReference type="InterPro" id="IPR001936">
    <property type="entry name" value="RasGAP_dom"/>
</dbReference>
<keyword evidence="3" id="KW-0677">Repeat</keyword>
<evidence type="ECO:0000256" key="7">
    <source>
        <dbReference type="SAM" id="MobiDB-lite"/>
    </source>
</evidence>
<dbReference type="PROSITE" id="PS00509">
    <property type="entry name" value="RAS_GTPASE_ACTIV_1"/>
    <property type="match status" value="1"/>
</dbReference>
<dbReference type="AlphaFoldDB" id="A0A8J6HBK6"/>
<evidence type="ECO:0000256" key="3">
    <source>
        <dbReference type="ARBA" id="ARBA00022737"/>
    </source>
</evidence>
<keyword evidence="8" id="KW-0812">Transmembrane</keyword>
<evidence type="ECO:0008006" key="13">
    <source>
        <dbReference type="Google" id="ProtNLM"/>
    </source>
</evidence>
<dbReference type="GO" id="GO:0005096">
    <property type="term" value="F:GTPase activator activity"/>
    <property type="evidence" value="ECO:0007669"/>
    <property type="project" value="UniProtKB-KW"/>
</dbReference>
<dbReference type="SUPFAM" id="SSF48350">
    <property type="entry name" value="GTPase activation domain, GAP"/>
    <property type="match status" value="1"/>
</dbReference>
<dbReference type="PROSITE" id="PS50018">
    <property type="entry name" value="RAS_GTPASE_ACTIV_2"/>
    <property type="match status" value="1"/>
</dbReference>
<dbReference type="SUPFAM" id="SSF50729">
    <property type="entry name" value="PH domain-like"/>
    <property type="match status" value="1"/>
</dbReference>
<dbReference type="InterPro" id="IPR001562">
    <property type="entry name" value="Znf_Btk_motif"/>
</dbReference>
<dbReference type="GO" id="GO:0035556">
    <property type="term" value="P:intracellular signal transduction"/>
    <property type="evidence" value="ECO:0007669"/>
    <property type="project" value="InterPro"/>
</dbReference>
<evidence type="ECO:0000256" key="5">
    <source>
        <dbReference type="ARBA" id="ARBA00022833"/>
    </source>
</evidence>
<feature type="transmembrane region" description="Helical" evidence="8">
    <location>
        <begin position="743"/>
        <end position="761"/>
    </location>
</feature>
<keyword evidence="2" id="KW-0479">Metal-binding</keyword>
<reference evidence="11" key="2">
    <citation type="submission" date="2021-08" db="EMBL/GenBank/DDBJ databases">
        <authorList>
            <person name="Eriksson T."/>
        </authorList>
    </citation>
    <scope>NUCLEOTIDE SEQUENCE</scope>
    <source>
        <strain evidence="11">Stoneville</strain>
        <tissue evidence="11">Whole head</tissue>
    </source>
</reference>
<dbReference type="SMART" id="SM00107">
    <property type="entry name" value="BTK"/>
    <property type="match status" value="1"/>
</dbReference>
<dbReference type="PANTHER" id="PTHR10194:SF148">
    <property type="entry name" value="GTPASE-ACTIVATING PROTEIN"/>
    <property type="match status" value="1"/>
</dbReference>
<keyword evidence="8" id="KW-0472">Membrane</keyword>
<proteinExistence type="predicted"/>
<name>A0A8J6HBK6_TENMO</name>
<dbReference type="Gene3D" id="2.30.29.30">
    <property type="entry name" value="Pleckstrin-homology domain (PH domain)/Phosphotyrosine-binding domain (PTB)"/>
    <property type="match status" value="1"/>
</dbReference>
<keyword evidence="1" id="KW-0343">GTPase activation</keyword>
<dbReference type="Proteomes" id="UP000719412">
    <property type="component" value="Unassembled WGS sequence"/>
</dbReference>
<dbReference type="PANTHER" id="PTHR10194">
    <property type="entry name" value="RAS GTPASE-ACTIVATING PROTEINS"/>
    <property type="match status" value="1"/>
</dbReference>
<dbReference type="Pfam" id="PF00779">
    <property type="entry name" value="BTK"/>
    <property type="match status" value="1"/>
</dbReference>
<dbReference type="PROSITE" id="PS50003">
    <property type="entry name" value="PH_DOMAIN"/>
    <property type="match status" value="1"/>
</dbReference>
<dbReference type="InterPro" id="IPR039360">
    <property type="entry name" value="Ras_GTPase"/>
</dbReference>
<keyword evidence="5" id="KW-0862">Zinc</keyword>
<protein>
    <recommendedName>
        <fullName evidence="13">Ras GTPase-activating protein</fullName>
    </recommendedName>
</protein>
<dbReference type="InterPro" id="IPR001849">
    <property type="entry name" value="PH_domain"/>
</dbReference>
<evidence type="ECO:0000256" key="8">
    <source>
        <dbReference type="SAM" id="Phobius"/>
    </source>
</evidence>
<feature type="domain" description="Ras-GAP" evidence="10">
    <location>
        <begin position="84"/>
        <end position="278"/>
    </location>
</feature>
<dbReference type="PROSITE" id="PS51113">
    <property type="entry name" value="ZF_BTK"/>
    <property type="match status" value="1"/>
</dbReference>
<dbReference type="Pfam" id="PF00169">
    <property type="entry name" value="PH"/>
    <property type="match status" value="1"/>
</dbReference>
<dbReference type="Gene3D" id="1.10.506.10">
    <property type="entry name" value="GTPase Activation - p120gap, domain 1"/>
    <property type="match status" value="1"/>
</dbReference>
<dbReference type="EMBL" id="JABDTM020022555">
    <property type="protein sequence ID" value="KAH0815815.1"/>
    <property type="molecule type" value="Genomic_DNA"/>
</dbReference>
<dbReference type="InterPro" id="IPR011993">
    <property type="entry name" value="PH-like_dom_sf"/>
</dbReference>
<dbReference type="CDD" id="cd05128">
    <property type="entry name" value="RasGAP_GAP1_like"/>
    <property type="match status" value="1"/>
</dbReference>
<dbReference type="SMART" id="SM00323">
    <property type="entry name" value="RasGAP"/>
    <property type="match status" value="1"/>
</dbReference>
<keyword evidence="8" id="KW-1133">Transmembrane helix</keyword>
<sequence>MCFRYFLQPRSAKNRPSFTYSTPPGTRLSKDNSLGSLRLQVQYNEDRVFPAEIYESLRNLLLKSVQTKPITSSAVYVLGEIISSKMEIAQPLVRIFMHHGQIVPMIKALADAEISMLTDPTTIFRGNTLVSKMMDEAMRLIGLQYLHKTLRPTIELIFNERKPCEIDPTRVRDSNTVQTNLNNLKTYVLKVFKAITQSAVHCPALMCQIFYNLKECAMKHFPENKEVRYSVISGFIFLRFFAPAILGPRLFDLTNEQIDNQINRTLTLISKTIQSLGNLVSCRSSQQVCKEEYMESLYKEFYTDTHVTAVRQFLEIISAISNPETRDNDTPVTLKEGLMIKRAQGRKRFGRKNFKQRYFKLTTHSLSYAKSRGKEALCQIPLSNILAVERLTEKSFKMKNMFQIVQGERTLYVQAANCVEEKEWVDLLTKMCQTNQNRLNQYHPSAFINGKWSCCESLNELASGCSKVSSIDSNTFHMTLDPERELQRIHSLIIGHIKQLEIIMYQPDTLVKGILQFKSYGLEDVKECYVVLRELRDVALKIEARHKTYMRTLARDTKYGSLAAPIGPVQIQAAAHDRMVYPEKLSLDQVVDKSSSTSWCGGPLERYSKINITHSAKKKSAKSADREKSDIREQNRSPSLENVPPSMSANRQFIQDRIRHLVDAFSTRAQAARERMETPATPSSISSRETVEPTPVPYKPKLSSASDKSVGLVPQTKPKSSSLYKNLKYLWDNKIVDPNGKVYIIWMSIAAIAVMYNAWVIPLRSTFPYQTPENRPIWMAFDYVADFVYMIDMILIQPRVKYLNEGFWVTDMAQLRHNYMKKKAFKVINDAIVLLRD</sequence>
<evidence type="ECO:0000313" key="12">
    <source>
        <dbReference type="Proteomes" id="UP000719412"/>
    </source>
</evidence>
<comment type="caution">
    <text evidence="11">The sequence shown here is derived from an EMBL/GenBank/DDBJ whole genome shotgun (WGS) entry which is preliminary data.</text>
</comment>
<organism evidence="11 12">
    <name type="scientific">Tenebrio molitor</name>
    <name type="common">Yellow mealworm beetle</name>
    <dbReference type="NCBI Taxonomy" id="7067"/>
    <lineage>
        <taxon>Eukaryota</taxon>
        <taxon>Metazoa</taxon>
        <taxon>Ecdysozoa</taxon>
        <taxon>Arthropoda</taxon>
        <taxon>Hexapoda</taxon>
        <taxon>Insecta</taxon>
        <taxon>Pterygota</taxon>
        <taxon>Neoptera</taxon>
        <taxon>Endopterygota</taxon>
        <taxon>Coleoptera</taxon>
        <taxon>Polyphaga</taxon>
        <taxon>Cucujiformia</taxon>
        <taxon>Tenebrionidae</taxon>
        <taxon>Tenebrio</taxon>
    </lineage>
</organism>
<accession>A0A8J6HBK6</accession>
<feature type="region of interest" description="Disordered" evidence="7">
    <location>
        <begin position="615"/>
        <end position="648"/>
    </location>
</feature>
<evidence type="ECO:0000256" key="6">
    <source>
        <dbReference type="PROSITE-ProRule" id="PRU00432"/>
    </source>
</evidence>
<reference evidence="11" key="1">
    <citation type="journal article" date="2020" name="J Insects Food Feed">
        <title>The yellow mealworm (Tenebrio molitor) genome: a resource for the emerging insects as food and feed industry.</title>
        <authorList>
            <person name="Eriksson T."/>
            <person name="Andere A."/>
            <person name="Kelstrup H."/>
            <person name="Emery V."/>
            <person name="Picard C."/>
        </authorList>
    </citation>
    <scope>NUCLEOTIDE SEQUENCE</scope>
    <source>
        <strain evidence="11">Stoneville</strain>
        <tissue evidence="11">Whole head</tissue>
    </source>
</reference>
<evidence type="ECO:0000259" key="9">
    <source>
        <dbReference type="PROSITE" id="PS50003"/>
    </source>
</evidence>
<dbReference type="InterPro" id="IPR023152">
    <property type="entry name" value="RasGAP_CS"/>
</dbReference>
<keyword evidence="4 6" id="KW-0863">Zinc-finger</keyword>
<gene>
    <name evidence="11" type="ORF">GEV33_006976</name>
</gene>
<dbReference type="SMART" id="SM00233">
    <property type="entry name" value="PH"/>
    <property type="match status" value="1"/>
</dbReference>
<dbReference type="InterPro" id="IPR008936">
    <property type="entry name" value="Rho_GTPase_activation_prot"/>
</dbReference>
<evidence type="ECO:0000256" key="2">
    <source>
        <dbReference type="ARBA" id="ARBA00022723"/>
    </source>
</evidence>
<evidence type="ECO:0000313" key="11">
    <source>
        <dbReference type="EMBL" id="KAH0815815.1"/>
    </source>
</evidence>
<evidence type="ECO:0000256" key="1">
    <source>
        <dbReference type="ARBA" id="ARBA00022468"/>
    </source>
</evidence>
<keyword evidence="12" id="KW-1185">Reference proteome</keyword>
<feature type="compositionally biased region" description="Polar residues" evidence="7">
    <location>
        <begin position="636"/>
        <end position="648"/>
    </location>
</feature>
<evidence type="ECO:0000256" key="4">
    <source>
        <dbReference type="ARBA" id="ARBA00022771"/>
    </source>
</evidence>
<feature type="domain" description="PH" evidence="9">
    <location>
        <begin position="332"/>
        <end position="433"/>
    </location>
</feature>
<dbReference type="SUPFAM" id="SSF81324">
    <property type="entry name" value="Voltage-gated potassium channels"/>
    <property type="match status" value="1"/>
</dbReference>
<dbReference type="CDD" id="cd01244">
    <property type="entry name" value="PH_GAP1-like"/>
    <property type="match status" value="1"/>
</dbReference>